<dbReference type="GO" id="GO:0004519">
    <property type="term" value="F:endonuclease activity"/>
    <property type="evidence" value="ECO:0007669"/>
    <property type="project" value="UniProtKB-KW"/>
</dbReference>
<dbReference type="Gene3D" id="3.40.1350.10">
    <property type="match status" value="1"/>
</dbReference>
<dbReference type="Pfam" id="PF01939">
    <property type="entry name" value="NucS_C"/>
    <property type="match status" value="1"/>
</dbReference>
<comment type="caution">
    <text evidence="3">The sequence shown here is derived from an EMBL/GenBank/DDBJ whole genome shotgun (WGS) entry which is preliminary data.</text>
</comment>
<protein>
    <submittedName>
        <fullName evidence="3">Endonuclease NucS</fullName>
    </submittedName>
</protein>
<dbReference type="CDD" id="cd22341">
    <property type="entry name" value="NucS-like"/>
    <property type="match status" value="1"/>
</dbReference>
<dbReference type="Proteomes" id="UP001401887">
    <property type="component" value="Unassembled WGS sequence"/>
</dbReference>
<dbReference type="RefSeq" id="WP_345468237.1">
    <property type="nucleotide sequence ID" value="NZ_BAABRP010000028.1"/>
</dbReference>
<evidence type="ECO:0000313" key="4">
    <source>
        <dbReference type="Proteomes" id="UP001401887"/>
    </source>
</evidence>
<sequence length="313" mass="33869">MPNYYKVMLGKGSQFAAQALQGGFIGIDDASGQDLSPLLALPEPEFRQQVRPGLEATNPSSSKGTISQYATTLWRIAQGIQGGDVILSPDGTAGQVRVGEVTGPYQYLAGEPLPHRRAVQWHPQPIKRADMSQALKNSSGGITTIIDLTEYGPEVVALAGLSTAGGVAMVASIPDPSFGIEKELENFLVTNWAHTELGSHYDLYRDDSGDLIGQQFQTATGPIDILAVKKDKSELLVIELKRSKATDMVVGQIQRYMGYIKKEVAEPGQKVRGLIIALEDDPKLQYALEVAPEIGFYTYKVSFKLNHTGGHAL</sequence>
<accession>A0ABP9WC79</accession>
<dbReference type="InterPro" id="IPR011856">
    <property type="entry name" value="tRNA_endonuc-like_dom_sf"/>
</dbReference>
<reference evidence="3 4" key="1">
    <citation type="submission" date="2024-02" db="EMBL/GenBank/DDBJ databases">
        <title>Deinococcus carri NBRC 110142.</title>
        <authorList>
            <person name="Ichikawa N."/>
            <person name="Katano-Makiyama Y."/>
            <person name="Hidaka K."/>
        </authorList>
    </citation>
    <scope>NUCLEOTIDE SEQUENCE [LARGE SCALE GENOMIC DNA]</scope>
    <source>
        <strain evidence="3 4">NBRC 110142</strain>
    </source>
</reference>
<proteinExistence type="predicted"/>
<evidence type="ECO:0000313" key="3">
    <source>
        <dbReference type="EMBL" id="GAA5514939.1"/>
    </source>
</evidence>
<keyword evidence="1" id="KW-0238">DNA-binding</keyword>
<dbReference type="InterPro" id="IPR002793">
    <property type="entry name" value="Endonuclease_NucS"/>
</dbReference>
<evidence type="ECO:0000256" key="1">
    <source>
        <dbReference type="ARBA" id="ARBA00023125"/>
    </source>
</evidence>
<dbReference type="InterPro" id="IPR048301">
    <property type="entry name" value="NucS_C"/>
</dbReference>
<keyword evidence="3" id="KW-0378">Hydrolase</keyword>
<organism evidence="3 4">
    <name type="scientific">Deinococcus carri</name>
    <dbReference type="NCBI Taxonomy" id="1211323"/>
    <lineage>
        <taxon>Bacteria</taxon>
        <taxon>Thermotogati</taxon>
        <taxon>Deinococcota</taxon>
        <taxon>Deinococci</taxon>
        <taxon>Deinococcales</taxon>
        <taxon>Deinococcaceae</taxon>
        <taxon>Deinococcus</taxon>
    </lineage>
</organism>
<evidence type="ECO:0000259" key="2">
    <source>
        <dbReference type="Pfam" id="PF01939"/>
    </source>
</evidence>
<keyword evidence="3" id="KW-0540">Nuclease</keyword>
<name>A0ABP9WC79_9DEIO</name>
<keyword evidence="4" id="KW-1185">Reference proteome</keyword>
<gene>
    <name evidence="3" type="primary">nucS</name>
    <name evidence="3" type="ORF">Dcar01_03703</name>
</gene>
<dbReference type="EMBL" id="BAABRP010000028">
    <property type="protein sequence ID" value="GAA5514939.1"/>
    <property type="molecule type" value="Genomic_DNA"/>
</dbReference>
<feature type="domain" description="Endonuclease NucS C-terminal" evidence="2">
    <location>
        <begin position="211"/>
        <end position="277"/>
    </location>
</feature>
<keyword evidence="3" id="KW-0255">Endonuclease</keyword>